<reference evidence="1" key="1">
    <citation type="submission" date="2020-11" db="EMBL/GenBank/DDBJ databases">
        <authorList>
            <consortium name="DOE Joint Genome Institute"/>
            <person name="Ahrendt S."/>
            <person name="Riley R."/>
            <person name="Andreopoulos W."/>
            <person name="Labutti K."/>
            <person name="Pangilinan J."/>
            <person name="Ruiz-Duenas F.J."/>
            <person name="Barrasa J.M."/>
            <person name="Sanchez-Garcia M."/>
            <person name="Camarero S."/>
            <person name="Miyauchi S."/>
            <person name="Serrano A."/>
            <person name="Linde D."/>
            <person name="Babiker R."/>
            <person name="Drula E."/>
            <person name="Ayuso-Fernandez I."/>
            <person name="Pacheco R."/>
            <person name="Padilla G."/>
            <person name="Ferreira P."/>
            <person name="Barriuso J."/>
            <person name="Kellner H."/>
            <person name="Castanera R."/>
            <person name="Alfaro M."/>
            <person name="Ramirez L."/>
            <person name="Pisabarro A.G."/>
            <person name="Kuo A."/>
            <person name="Tritt A."/>
            <person name="Lipzen A."/>
            <person name="He G."/>
            <person name="Yan M."/>
            <person name="Ng V."/>
            <person name="Cullen D."/>
            <person name="Martin F."/>
            <person name="Rosso M.-N."/>
            <person name="Henrissat B."/>
            <person name="Hibbett D."/>
            <person name="Martinez A.T."/>
            <person name="Grigoriev I.V."/>
        </authorList>
    </citation>
    <scope>NUCLEOTIDE SEQUENCE</scope>
    <source>
        <strain evidence="1">AH 40177</strain>
    </source>
</reference>
<name>A0A9P5QBG6_9AGAR</name>
<dbReference type="EMBL" id="JADNRY010000002">
    <property type="protein sequence ID" value="KAF9077967.1"/>
    <property type="molecule type" value="Genomic_DNA"/>
</dbReference>
<dbReference type="OrthoDB" id="3260393at2759"/>
<proteinExistence type="predicted"/>
<protein>
    <submittedName>
        <fullName evidence="1">Uncharacterized protein</fullName>
    </submittedName>
</protein>
<dbReference type="AlphaFoldDB" id="A0A9P5QBG6"/>
<evidence type="ECO:0000313" key="1">
    <source>
        <dbReference type="EMBL" id="KAF9077967.1"/>
    </source>
</evidence>
<organism evidence="1 2">
    <name type="scientific">Rhodocollybia butyracea</name>
    <dbReference type="NCBI Taxonomy" id="206335"/>
    <lineage>
        <taxon>Eukaryota</taxon>
        <taxon>Fungi</taxon>
        <taxon>Dikarya</taxon>
        <taxon>Basidiomycota</taxon>
        <taxon>Agaricomycotina</taxon>
        <taxon>Agaricomycetes</taxon>
        <taxon>Agaricomycetidae</taxon>
        <taxon>Agaricales</taxon>
        <taxon>Marasmiineae</taxon>
        <taxon>Omphalotaceae</taxon>
        <taxon>Rhodocollybia</taxon>
    </lineage>
</organism>
<accession>A0A9P5QBG6</accession>
<keyword evidence="2" id="KW-1185">Reference proteome</keyword>
<gene>
    <name evidence="1" type="ORF">BDP27DRAFT_335008</name>
</gene>
<dbReference type="Proteomes" id="UP000772434">
    <property type="component" value="Unassembled WGS sequence"/>
</dbReference>
<sequence>MFRSGSPYSPFFMSGLLPSHSANASDNVEDEYLYEVDFRRRGSLPDTSTPVQTSSPTSSIAQFYKERSFLSLDLAGAGSLRPIVTYYSFSSIATEFAISKANTQVRRRVTSFTFSRRQSFFILVAFQCYCWSIEIGYPCSKAQCFHRIHRIDKLSADEAI</sequence>
<comment type="caution">
    <text evidence="1">The sequence shown here is derived from an EMBL/GenBank/DDBJ whole genome shotgun (WGS) entry which is preliminary data.</text>
</comment>
<evidence type="ECO:0000313" key="2">
    <source>
        <dbReference type="Proteomes" id="UP000772434"/>
    </source>
</evidence>